<evidence type="ECO:0000256" key="5">
    <source>
        <dbReference type="SAM" id="SignalP"/>
    </source>
</evidence>
<feature type="region of interest" description="Disordered" evidence="4">
    <location>
        <begin position="19"/>
        <end position="55"/>
    </location>
</feature>
<dbReference type="SUPFAM" id="SSF101751">
    <property type="entry name" value="Hydrophobin II, HfbII"/>
    <property type="match status" value="1"/>
</dbReference>
<keyword evidence="5" id="KW-0732">Signal</keyword>
<gene>
    <name evidence="6" type="ORF">PT974_10382</name>
</gene>
<protein>
    <submittedName>
        <fullName evidence="6">Cell wall protein qid3</fullName>
    </submittedName>
</protein>
<feature type="chain" id="PRO_5045680025" evidence="5">
    <location>
        <begin position="17"/>
        <end position="128"/>
    </location>
</feature>
<evidence type="ECO:0000256" key="2">
    <source>
        <dbReference type="ARBA" id="ARBA00009576"/>
    </source>
</evidence>
<evidence type="ECO:0000256" key="1">
    <source>
        <dbReference type="ARBA" id="ARBA00004196"/>
    </source>
</evidence>
<dbReference type="Gene3D" id="3.20.120.10">
    <property type="entry name" value="Hydrophobin"/>
    <property type="match status" value="1"/>
</dbReference>
<dbReference type="Proteomes" id="UP001338125">
    <property type="component" value="Unassembled WGS sequence"/>
</dbReference>
<evidence type="ECO:0000313" key="7">
    <source>
        <dbReference type="Proteomes" id="UP001338125"/>
    </source>
</evidence>
<evidence type="ECO:0000256" key="4">
    <source>
        <dbReference type="SAM" id="MobiDB-lite"/>
    </source>
</evidence>
<comment type="similarity">
    <text evidence="2">Belongs to the cerato-ulmin hydrophobin family.</text>
</comment>
<dbReference type="InterPro" id="IPR036686">
    <property type="entry name" value="Class_II_Hydrophobin_sf"/>
</dbReference>
<evidence type="ECO:0000313" key="6">
    <source>
        <dbReference type="EMBL" id="KAK5988885.1"/>
    </source>
</evidence>
<dbReference type="CDD" id="cd23508">
    <property type="entry name" value="hydrophobin_II"/>
    <property type="match status" value="1"/>
</dbReference>
<dbReference type="PANTHER" id="PTHR42341:SF1">
    <property type="entry name" value="HYDROPHOBIN"/>
    <property type="match status" value="1"/>
</dbReference>
<reference evidence="6 7" key="1">
    <citation type="submission" date="2024-01" db="EMBL/GenBank/DDBJ databases">
        <title>Complete genome of Cladobotryum mycophilum ATHUM6906.</title>
        <authorList>
            <person name="Christinaki A.C."/>
            <person name="Myridakis A.I."/>
            <person name="Kouvelis V.N."/>
        </authorList>
    </citation>
    <scope>NUCLEOTIDE SEQUENCE [LARGE SCALE GENOMIC DNA]</scope>
    <source>
        <strain evidence="6 7">ATHUM6906</strain>
    </source>
</reference>
<comment type="caution">
    <text evidence="6">The sequence shown here is derived from an EMBL/GenBank/DDBJ whole genome shotgun (WGS) entry which is preliminary data.</text>
</comment>
<feature type="signal peptide" evidence="5">
    <location>
        <begin position="1"/>
        <end position="16"/>
    </location>
</feature>
<accession>A0ABR0S9P4</accession>
<keyword evidence="7" id="KW-1185">Reference proteome</keyword>
<dbReference type="PANTHER" id="PTHR42341">
    <property type="entry name" value="HYDROPHOBIN"/>
    <property type="match status" value="1"/>
</dbReference>
<proteinExistence type="inferred from homology"/>
<name>A0ABR0S9P4_9HYPO</name>
<organism evidence="6 7">
    <name type="scientific">Cladobotryum mycophilum</name>
    <dbReference type="NCBI Taxonomy" id="491253"/>
    <lineage>
        <taxon>Eukaryota</taxon>
        <taxon>Fungi</taxon>
        <taxon>Dikarya</taxon>
        <taxon>Ascomycota</taxon>
        <taxon>Pezizomycotina</taxon>
        <taxon>Sordariomycetes</taxon>
        <taxon>Hypocreomycetidae</taxon>
        <taxon>Hypocreales</taxon>
        <taxon>Hypocreaceae</taxon>
        <taxon>Cladobotryum</taxon>
    </lineage>
</organism>
<dbReference type="InterPro" id="IPR010636">
    <property type="entry name" value="Class_II_hydrophobin"/>
</dbReference>
<dbReference type="EMBL" id="JAVFKD010000015">
    <property type="protein sequence ID" value="KAK5988885.1"/>
    <property type="molecule type" value="Genomic_DNA"/>
</dbReference>
<comment type="subcellular location">
    <subcellularLocation>
        <location evidence="1">Cell envelope</location>
    </subcellularLocation>
</comment>
<keyword evidence="3" id="KW-1015">Disulfide bond</keyword>
<evidence type="ECO:0000256" key="3">
    <source>
        <dbReference type="ARBA" id="ARBA00023157"/>
    </source>
</evidence>
<dbReference type="Pfam" id="PF06766">
    <property type="entry name" value="Hydrophobin_2"/>
    <property type="match status" value="1"/>
</dbReference>
<sequence length="128" mass="12663">MKFFAIAAILAATAVAVPTSYPPPPGGGNPGYPGTPGNPGYPGTPGNPGGPYPPGGGSGRLCPAGLFSVPQCCATDVLGLADLDCHTPRSSPSNGASFKQICAKEGQRARCCVLPVLGQALLCQSAPN</sequence>